<evidence type="ECO:0000256" key="1">
    <source>
        <dbReference type="RuleBase" id="RU000487"/>
    </source>
</evidence>
<keyword evidence="4" id="KW-1185">Reference proteome</keyword>
<reference evidence="3" key="1">
    <citation type="journal article" date="2021" name="Cell">
        <title>Tracing the genetic footprints of vertebrate landing in non-teleost ray-finned fishes.</title>
        <authorList>
            <person name="Bi X."/>
            <person name="Wang K."/>
            <person name="Yang L."/>
            <person name="Pan H."/>
            <person name="Jiang H."/>
            <person name="Wei Q."/>
            <person name="Fang M."/>
            <person name="Yu H."/>
            <person name="Zhu C."/>
            <person name="Cai Y."/>
            <person name="He Y."/>
            <person name="Gan X."/>
            <person name="Zeng H."/>
            <person name="Yu D."/>
            <person name="Zhu Y."/>
            <person name="Jiang H."/>
            <person name="Qiu Q."/>
            <person name="Yang H."/>
            <person name="Zhang Y.E."/>
            <person name="Wang W."/>
            <person name="Zhu M."/>
            <person name="He S."/>
            <person name="Zhang G."/>
        </authorList>
    </citation>
    <scope>NUCLEOTIDE SEQUENCE</scope>
    <source>
        <strain evidence="3">Pddl_001</strain>
    </source>
</reference>
<dbReference type="Pfam" id="PF10961">
    <property type="entry name" value="SelK_SelG"/>
    <property type="match status" value="1"/>
</dbReference>
<feature type="compositionally biased region" description="Basic residues" evidence="2">
    <location>
        <begin position="102"/>
        <end position="114"/>
    </location>
</feature>
<evidence type="ECO:0000313" key="3">
    <source>
        <dbReference type="EMBL" id="MBN3274723.1"/>
    </source>
</evidence>
<name>A0ABS2XKZ5_POLSP</name>
<dbReference type="Gene3D" id="3.90.640.10">
    <property type="entry name" value="Actin, Chain A, domain 4"/>
    <property type="match status" value="1"/>
</dbReference>
<feature type="region of interest" description="Disordered" evidence="2">
    <location>
        <begin position="483"/>
        <end position="568"/>
    </location>
</feature>
<dbReference type="SMART" id="SM00268">
    <property type="entry name" value="ACTIN"/>
    <property type="match status" value="1"/>
</dbReference>
<feature type="non-terminal residue" evidence="3">
    <location>
        <position position="698"/>
    </location>
</feature>
<feature type="non-terminal residue" evidence="3">
    <location>
        <position position="1"/>
    </location>
</feature>
<accession>A0ABS2XKZ5</accession>
<dbReference type="Gene3D" id="3.30.420.40">
    <property type="match status" value="2"/>
</dbReference>
<dbReference type="Proteomes" id="UP001166093">
    <property type="component" value="Unassembled WGS sequence"/>
</dbReference>
<dbReference type="EMBL" id="JAAWVQ010043150">
    <property type="protein sequence ID" value="MBN3274723.1"/>
    <property type="molecule type" value="Genomic_DNA"/>
</dbReference>
<comment type="caution">
    <text evidence="3">The sequence shown here is derived from an EMBL/GenBank/DDBJ whole genome shotgun (WGS) entry which is preliminary data.</text>
</comment>
<dbReference type="SUPFAM" id="SSF81321">
    <property type="entry name" value="Family A G protein-coupled receptor-like"/>
    <property type="match status" value="1"/>
</dbReference>
<dbReference type="SUPFAM" id="SSF53067">
    <property type="entry name" value="Actin-like ATPase domain"/>
    <property type="match status" value="2"/>
</dbReference>
<proteinExistence type="inferred from homology"/>
<dbReference type="CDD" id="cd10206">
    <property type="entry name" value="ASKHA_NBD_Arp8-like"/>
    <property type="match status" value="1"/>
</dbReference>
<dbReference type="InterPro" id="IPR004000">
    <property type="entry name" value="Actin"/>
</dbReference>
<dbReference type="InterPro" id="IPR024491">
    <property type="entry name" value="Se_SelK/SelG"/>
</dbReference>
<dbReference type="PANTHER" id="PTHR11937">
    <property type="entry name" value="ACTIN"/>
    <property type="match status" value="1"/>
</dbReference>
<feature type="compositionally biased region" description="Basic and acidic residues" evidence="2">
    <location>
        <begin position="537"/>
        <end position="548"/>
    </location>
</feature>
<gene>
    <name evidence="3" type="primary">Actr8_1</name>
    <name evidence="3" type="ORF">GTO93_0009824</name>
</gene>
<dbReference type="Pfam" id="PF00022">
    <property type="entry name" value="Actin"/>
    <property type="match status" value="2"/>
</dbReference>
<organism evidence="3 4">
    <name type="scientific">Polyodon spathula</name>
    <name type="common">North American paddlefish</name>
    <name type="synonym">Squalus spathula</name>
    <dbReference type="NCBI Taxonomy" id="7913"/>
    <lineage>
        <taxon>Eukaryota</taxon>
        <taxon>Metazoa</taxon>
        <taxon>Chordata</taxon>
        <taxon>Craniata</taxon>
        <taxon>Vertebrata</taxon>
        <taxon>Euteleostomi</taxon>
        <taxon>Actinopterygii</taxon>
        <taxon>Chondrostei</taxon>
        <taxon>Acipenseriformes</taxon>
        <taxon>Polyodontidae</taxon>
        <taxon>Polyodon</taxon>
    </lineage>
</organism>
<protein>
    <submittedName>
        <fullName evidence="3">ARP8 protein</fullName>
    </submittedName>
</protein>
<evidence type="ECO:0000313" key="4">
    <source>
        <dbReference type="Proteomes" id="UP001166093"/>
    </source>
</evidence>
<dbReference type="PROSITE" id="PS00238">
    <property type="entry name" value="OPSIN"/>
    <property type="match status" value="1"/>
</dbReference>
<sequence length="698" mass="78640">MVVVFNPQLHINPIIAAVPMYLSKTSTVYNPIIYIFMNRQARQVLDSRSQAPWSLSFITDLFWGVVEFVGLFFHSLFQPDLSKKGTSGSSSSSRFDDGRGKTNGKSKSWGRRSKCPSYGRRWMRKQIQSNFIVVINPGSATLRIGRATDTLPVSIPHVIARRHKHQGQPRQEDPWLMREGLNVKESAAAVKAVCVLDRLSLSFKIGSTDHLRAFNKQMRPAILDPSSRVKWTNTSHHPEFVVGEEALNVNPTDCYNIHWPIRRGQMNLHAGPGGTLTAVMADLETIWSYAIQKSLEIPLRDLKYYRCILLVPDISNRQHVKELVNMLLMNMGFSGIVVHQESVCATFGSGLSSACVIDVGDQKTSVCCVEDGVSHRNSRLCLAYGGVDVTRCFFWLMQRAGFPYRECQLSSKTDCLLLQQLKENFCHLEQDISGLKDHEFQLRNPDSPALLYQLRLGDEKLQAPMALFYPATFGIVGQKMTSLQQRSQGDSEDPHDEQYLMGTQSKQDQSAKATAERKTLPKPSGFDGESCSQNPEPSDRSHSQEMDLGHSQSDCLTGNEVEESPSALMSRRTAISQFEGKALGIDKAILHSIDCCASDETKKKMYSSILVVGGGLMFHGSQEFLQHRILNKMPPSFRRVVENVEVITRPKDMDPRLIAWKGGAVLACLDTTQELWIYQREWQRFGVRMLRERAAFVW</sequence>
<feature type="region of interest" description="Disordered" evidence="2">
    <location>
        <begin position="82"/>
        <end position="115"/>
    </location>
</feature>
<dbReference type="InterPro" id="IPR043129">
    <property type="entry name" value="ATPase_NBD"/>
</dbReference>
<feature type="compositionally biased region" description="Low complexity" evidence="2">
    <location>
        <begin position="84"/>
        <end position="93"/>
    </location>
</feature>
<dbReference type="InterPro" id="IPR027430">
    <property type="entry name" value="Retinal_BS"/>
</dbReference>
<comment type="similarity">
    <text evidence="1">Belongs to the actin family.</text>
</comment>
<evidence type="ECO:0000256" key="2">
    <source>
        <dbReference type="SAM" id="MobiDB-lite"/>
    </source>
</evidence>
<feature type="compositionally biased region" description="Polar residues" evidence="2">
    <location>
        <begin position="501"/>
        <end position="512"/>
    </location>
</feature>